<protein>
    <submittedName>
        <fullName evidence="1">Uncharacterized protein</fullName>
    </submittedName>
</protein>
<dbReference type="AlphaFoldDB" id="A0A377JU79"/>
<evidence type="ECO:0000313" key="1">
    <source>
        <dbReference type="EMBL" id="STP11466.1"/>
    </source>
</evidence>
<organism evidence="1 2">
    <name type="scientific">Helicobacter cinaedi</name>
    <dbReference type="NCBI Taxonomy" id="213"/>
    <lineage>
        <taxon>Bacteria</taxon>
        <taxon>Pseudomonadati</taxon>
        <taxon>Campylobacterota</taxon>
        <taxon>Epsilonproteobacteria</taxon>
        <taxon>Campylobacterales</taxon>
        <taxon>Helicobacteraceae</taxon>
        <taxon>Helicobacter</taxon>
    </lineage>
</organism>
<reference evidence="1 2" key="1">
    <citation type="submission" date="2018-06" db="EMBL/GenBank/DDBJ databases">
        <authorList>
            <consortium name="Pathogen Informatics"/>
            <person name="Doyle S."/>
        </authorList>
    </citation>
    <scope>NUCLEOTIDE SEQUENCE [LARGE SCALE GENOMIC DNA]</scope>
    <source>
        <strain evidence="1 2">NCTC12219</strain>
    </source>
</reference>
<accession>A0A377JU79</accession>
<name>A0A377JU79_9HELI</name>
<gene>
    <name evidence="1" type="ORF">NCTC12219_01358</name>
</gene>
<proteinExistence type="predicted"/>
<dbReference type="Proteomes" id="UP000255103">
    <property type="component" value="Unassembled WGS sequence"/>
</dbReference>
<evidence type="ECO:0000313" key="2">
    <source>
        <dbReference type="Proteomes" id="UP000255103"/>
    </source>
</evidence>
<dbReference type="EMBL" id="UGHX01000001">
    <property type="protein sequence ID" value="STP11466.1"/>
    <property type="molecule type" value="Genomic_DNA"/>
</dbReference>
<sequence length="149" mass="16967">MGFGDFAMGYLLGQSFSGPNHIPDGNAPYSEWSAQAKKDFQKICDEAYWREWDRACKKKAIERLRNPNDTLNLLTLNHQPIYEGISRERQAVLIESGELKIVVQTQGAKPIASSMWVDDSREEAQNPTYRKLKAINLKEIEQGIARVII</sequence>
<dbReference type="RefSeq" id="WP_258864779.1">
    <property type="nucleotide sequence ID" value="NZ_UGHX01000001.1"/>
</dbReference>